<name>A0A2P5BMJ6_PARAD</name>
<dbReference type="AlphaFoldDB" id="A0A2P5BMJ6"/>
<dbReference type="GO" id="GO:0048364">
    <property type="term" value="P:root development"/>
    <property type="evidence" value="ECO:0007669"/>
    <property type="project" value="InterPro"/>
</dbReference>
<dbReference type="Pfam" id="PF03087">
    <property type="entry name" value="BPS1"/>
    <property type="match status" value="1"/>
</dbReference>
<organism evidence="1 2">
    <name type="scientific">Parasponia andersonii</name>
    <name type="common">Sponia andersonii</name>
    <dbReference type="NCBI Taxonomy" id="3476"/>
    <lineage>
        <taxon>Eukaryota</taxon>
        <taxon>Viridiplantae</taxon>
        <taxon>Streptophyta</taxon>
        <taxon>Embryophyta</taxon>
        <taxon>Tracheophyta</taxon>
        <taxon>Spermatophyta</taxon>
        <taxon>Magnoliopsida</taxon>
        <taxon>eudicotyledons</taxon>
        <taxon>Gunneridae</taxon>
        <taxon>Pentapetalae</taxon>
        <taxon>rosids</taxon>
        <taxon>fabids</taxon>
        <taxon>Rosales</taxon>
        <taxon>Cannabaceae</taxon>
        <taxon>Parasponia</taxon>
    </lineage>
</organism>
<protein>
    <recommendedName>
        <fullName evidence="3">DUF241 domain protein</fullName>
    </recommendedName>
</protein>
<proteinExistence type="predicted"/>
<dbReference type="Proteomes" id="UP000237105">
    <property type="component" value="Unassembled WGS sequence"/>
</dbReference>
<evidence type="ECO:0008006" key="3">
    <source>
        <dbReference type="Google" id="ProtNLM"/>
    </source>
</evidence>
<evidence type="ECO:0000313" key="1">
    <source>
        <dbReference type="EMBL" id="PON49980.1"/>
    </source>
</evidence>
<sequence>MPAFSQKPSSRYNIRSITLPVRSHPTTQRVEQELYKLRSNEASSSTSSNSSATICNALSGLKELYGQIKNLLSLQLTRQALAQHQQQRWVHELVDDSLSYLDFCSNTRDVVLMMKESVRELQSAIRRRKVLGDSTVVDTHVTAYMSLRKKMKKSIGQSLRLMDTKHGGLLLDLDTHLAALVRVLREASLVTSSILGSLSLFLSTPLLKPKPSRWSLVSIMAHRGVVGGFHDNQQKSLNELERVDVAVSDLLMGNLSEDVEDEKIQSAQKKLEALEVVIEGLENGLEGLFRVFLQNRVCLLNVLSE</sequence>
<keyword evidence="2" id="KW-1185">Reference proteome</keyword>
<accession>A0A2P5BMJ6</accession>
<gene>
    <name evidence="1" type="ORF">PanWU01x14_226170</name>
</gene>
<dbReference type="PANTHER" id="PTHR33070:SF116">
    <property type="entry name" value="DUF241 DOMAIN PROTEIN"/>
    <property type="match status" value="1"/>
</dbReference>
<reference evidence="2" key="1">
    <citation type="submission" date="2016-06" db="EMBL/GenBank/DDBJ databases">
        <title>Parallel loss of symbiosis genes in relatives of nitrogen-fixing non-legume Parasponia.</title>
        <authorList>
            <person name="Van Velzen R."/>
            <person name="Holmer R."/>
            <person name="Bu F."/>
            <person name="Rutten L."/>
            <person name="Van Zeijl A."/>
            <person name="Liu W."/>
            <person name="Santuari L."/>
            <person name="Cao Q."/>
            <person name="Sharma T."/>
            <person name="Shen D."/>
            <person name="Roswanjaya Y."/>
            <person name="Wardhani T."/>
            <person name="Kalhor M.S."/>
            <person name="Jansen J."/>
            <person name="Van den Hoogen J."/>
            <person name="Gungor B."/>
            <person name="Hartog M."/>
            <person name="Hontelez J."/>
            <person name="Verver J."/>
            <person name="Yang W.-C."/>
            <person name="Schijlen E."/>
            <person name="Repin R."/>
            <person name="Schilthuizen M."/>
            <person name="Schranz E."/>
            <person name="Heidstra R."/>
            <person name="Miyata K."/>
            <person name="Fedorova E."/>
            <person name="Kohlen W."/>
            <person name="Bisseling T."/>
            <person name="Smit S."/>
            <person name="Geurts R."/>
        </authorList>
    </citation>
    <scope>NUCLEOTIDE SEQUENCE [LARGE SCALE GENOMIC DNA]</scope>
    <source>
        <strain evidence="2">cv. WU1-14</strain>
    </source>
</reference>
<dbReference type="PANTHER" id="PTHR33070">
    <property type="entry name" value="OS06G0725500 PROTEIN"/>
    <property type="match status" value="1"/>
</dbReference>
<dbReference type="InterPro" id="IPR004320">
    <property type="entry name" value="BPS1_pln"/>
</dbReference>
<dbReference type="OrthoDB" id="1701699at2759"/>
<dbReference type="GO" id="GO:0048367">
    <property type="term" value="P:shoot system development"/>
    <property type="evidence" value="ECO:0007669"/>
    <property type="project" value="InterPro"/>
</dbReference>
<dbReference type="EMBL" id="JXTB01000251">
    <property type="protein sequence ID" value="PON49980.1"/>
    <property type="molecule type" value="Genomic_DNA"/>
</dbReference>
<dbReference type="STRING" id="3476.A0A2P5BMJ6"/>
<comment type="caution">
    <text evidence="1">The sequence shown here is derived from an EMBL/GenBank/DDBJ whole genome shotgun (WGS) entry which is preliminary data.</text>
</comment>
<evidence type="ECO:0000313" key="2">
    <source>
        <dbReference type="Proteomes" id="UP000237105"/>
    </source>
</evidence>